<dbReference type="InterPro" id="IPR013320">
    <property type="entry name" value="ConA-like_dom_sf"/>
</dbReference>
<organism evidence="3 4">
    <name type="scientific">Capsulimonas corticalis</name>
    <dbReference type="NCBI Taxonomy" id="2219043"/>
    <lineage>
        <taxon>Bacteria</taxon>
        <taxon>Bacillati</taxon>
        <taxon>Armatimonadota</taxon>
        <taxon>Armatimonadia</taxon>
        <taxon>Capsulimonadales</taxon>
        <taxon>Capsulimonadaceae</taxon>
        <taxon>Capsulimonas</taxon>
    </lineage>
</organism>
<evidence type="ECO:0000256" key="2">
    <source>
        <dbReference type="ARBA" id="ARBA00022801"/>
    </source>
</evidence>
<accession>A0A402CTX2</accession>
<dbReference type="RefSeq" id="WP_119320846.1">
    <property type="nucleotide sequence ID" value="NZ_AP025739.1"/>
</dbReference>
<sequence length="691" mass="74451">MHTHWRLAALCALLTTLGAPSHAAAPKPPNIVVILVDDMGYSDIGCYGGEIHTPNLDKLAQEGVRFTQFHNTARCCPSRAALLTGLYSHEAGVGHMTDEQDDANGNPLPGYSGRLNDKCVTIAEALHGAGYFTAMTGKWHVGQNYGVTPWGRGFDRTMTSAAGGFYFPDTPGGGSLFLNGKSIGRTGGPLPQQWYSTDLWTDYGLKFIDEAKAAHKPFFLYLAHNAPHFPLQAPAADIARWRGKYMAGWDKLREARYRRQIQMGLIDKSWPLSPRLPGVPAWDSLTPQQKERYDHIMAIYAAVVEHMDQSVGRLVAGLKQRGELDNTLILFMSDNGGNAESGIQGRLEGADPGGPKSTVFVGQCWATLNNTPFVRYKHYTDEGGIATPLIAHWPQGIPKARDGRLEPQPGHIIDIMGTCLDVAGAAYPKTFQGHAITPMEGVSLRPAFAGQKIHRTQPIFWEHEGNRAVLSPPWKLVAVSVQPWRLYNITSDRTEQRDLAGAQPERVKLLTAQWNQWAARANVLPLNPENGVLSTETHFTLQSGAHLDQSHAPAVAGRGFTLAAKFAVTGTNGVLAAQGGAAQGYALFLQDGKLAFLVRENGQITRIDTPQTVSGAHASTAHVAPNGALSLTLDSQPPVTGKAPSALPLMPVDGLDIGSDRGGRVGPYGASNAFPGTITSVTIDLEAEQAD</sequence>
<dbReference type="Gene3D" id="3.30.1120.10">
    <property type="match status" value="1"/>
</dbReference>
<proteinExistence type="inferred from homology"/>
<gene>
    <name evidence="3" type="ORF">CCAX7_008380</name>
</gene>
<dbReference type="Gene3D" id="3.40.720.10">
    <property type="entry name" value="Alkaline Phosphatase, subunit A"/>
    <property type="match status" value="1"/>
</dbReference>
<keyword evidence="4" id="KW-1185">Reference proteome</keyword>
<dbReference type="SUPFAM" id="SSF53649">
    <property type="entry name" value="Alkaline phosphatase-like"/>
    <property type="match status" value="1"/>
</dbReference>
<dbReference type="SUPFAM" id="SSF49899">
    <property type="entry name" value="Concanavalin A-like lectins/glucanases"/>
    <property type="match status" value="1"/>
</dbReference>
<dbReference type="InterPro" id="IPR017850">
    <property type="entry name" value="Alkaline_phosphatase_core_sf"/>
</dbReference>
<dbReference type="OrthoDB" id="9762324at2"/>
<dbReference type="EMBL" id="AP025739">
    <property type="protein sequence ID" value="BDI28787.1"/>
    <property type="molecule type" value="Genomic_DNA"/>
</dbReference>
<dbReference type="KEGG" id="ccot:CCAX7_008380"/>
<reference evidence="3 4" key="1">
    <citation type="journal article" date="2019" name="Int. J. Syst. Evol. Microbiol.">
        <title>Capsulimonas corticalis gen. nov., sp. nov., an aerobic capsulated bacterium, of a novel bacterial order, Capsulimonadales ord. nov., of the class Armatimonadia of the phylum Armatimonadetes.</title>
        <authorList>
            <person name="Li J."/>
            <person name="Kudo C."/>
            <person name="Tonouchi A."/>
        </authorList>
    </citation>
    <scope>NUCLEOTIDE SEQUENCE [LARGE SCALE GENOMIC DNA]</scope>
    <source>
        <strain evidence="3 4">AX-7</strain>
    </source>
</reference>
<dbReference type="FunFam" id="3.40.720.10:FF:000047">
    <property type="entry name" value="Arylsulfatase"/>
    <property type="match status" value="1"/>
</dbReference>
<dbReference type="InterPro" id="IPR050738">
    <property type="entry name" value="Sulfatase"/>
</dbReference>
<protein>
    <submittedName>
        <fullName evidence="3">Uncharacterized protein</fullName>
    </submittedName>
</protein>
<evidence type="ECO:0000313" key="4">
    <source>
        <dbReference type="Proteomes" id="UP000287394"/>
    </source>
</evidence>
<dbReference type="AlphaFoldDB" id="A0A402CTX2"/>
<evidence type="ECO:0000256" key="1">
    <source>
        <dbReference type="ARBA" id="ARBA00008779"/>
    </source>
</evidence>
<dbReference type="Pfam" id="PF00884">
    <property type="entry name" value="Sulfatase"/>
    <property type="match status" value="1"/>
</dbReference>
<keyword evidence="2" id="KW-0378">Hydrolase</keyword>
<dbReference type="GO" id="GO:0004065">
    <property type="term" value="F:arylsulfatase activity"/>
    <property type="evidence" value="ECO:0007669"/>
    <property type="project" value="TreeGrafter"/>
</dbReference>
<dbReference type="CDD" id="cd16025">
    <property type="entry name" value="PAS_like"/>
    <property type="match status" value="1"/>
</dbReference>
<dbReference type="Gene3D" id="2.60.120.200">
    <property type="match status" value="1"/>
</dbReference>
<name>A0A402CTX2_9BACT</name>
<evidence type="ECO:0000313" key="3">
    <source>
        <dbReference type="EMBL" id="BDI28787.1"/>
    </source>
</evidence>
<dbReference type="Proteomes" id="UP000287394">
    <property type="component" value="Chromosome"/>
</dbReference>
<dbReference type="PANTHER" id="PTHR42693">
    <property type="entry name" value="ARYLSULFATASE FAMILY MEMBER"/>
    <property type="match status" value="1"/>
</dbReference>
<dbReference type="PANTHER" id="PTHR42693:SF53">
    <property type="entry name" value="ENDO-4-O-SULFATASE"/>
    <property type="match status" value="1"/>
</dbReference>
<dbReference type="InterPro" id="IPR000917">
    <property type="entry name" value="Sulfatase_N"/>
</dbReference>
<comment type="similarity">
    <text evidence="1">Belongs to the sulfatase family.</text>
</comment>